<dbReference type="FunFam" id="3.90.1750.10:FF:000003">
    <property type="entry name" value="E3 ubiquitin-protein ligase UPL1"/>
    <property type="match status" value="1"/>
</dbReference>
<feature type="compositionally biased region" description="Acidic residues" evidence="12">
    <location>
        <begin position="2452"/>
        <end position="2466"/>
    </location>
</feature>
<evidence type="ECO:0000256" key="8">
    <source>
        <dbReference type="ARBA" id="ARBA00022816"/>
    </source>
</evidence>
<feature type="region of interest" description="Disordered" evidence="12">
    <location>
        <begin position="2644"/>
        <end position="2666"/>
    </location>
</feature>
<dbReference type="FunFam" id="3.30.2410.10:FF:000004">
    <property type="entry name" value="E3 ubiquitin-protein ligase HUWE1, variant"/>
    <property type="match status" value="1"/>
</dbReference>
<dbReference type="GO" id="GO:0005737">
    <property type="term" value="C:cytoplasm"/>
    <property type="evidence" value="ECO:0007669"/>
    <property type="project" value="TreeGrafter"/>
</dbReference>
<evidence type="ECO:0000256" key="9">
    <source>
        <dbReference type="ARBA" id="ARBA00023242"/>
    </source>
</evidence>
<feature type="compositionally biased region" description="Acidic residues" evidence="12">
    <location>
        <begin position="2885"/>
        <end position="2894"/>
    </location>
</feature>
<feature type="compositionally biased region" description="Polar residues" evidence="12">
    <location>
        <begin position="1515"/>
        <end position="1540"/>
    </location>
</feature>
<evidence type="ECO:0000256" key="11">
    <source>
        <dbReference type="PROSITE-ProRule" id="PRU00104"/>
    </source>
</evidence>
<sequence>MGKISKTAGDRHEATLSPVIAGFVKTASTIPLRQLHSQLNTFDKLWPFPRGDLYHWIPVLNRFDGILDLFTKEYGLDKGPQTCKFGSAILDKGDKTEAEARDPSNGGLDESATGDCDLIMNILAFSCMLLENCGNRSLYSSSDRLNDILNTTSLPLLKSTLQLALLLAKRYHSSRTRLSSLGGAASLAGHYNISLDRVRRLAASFATPAPPLRLSVTGSVKGKEKGGRSSRASMMGGSDLKVQGADLAALVRLNAPDSDWRPWGDVTMSFYKTQDVPKDHFDQNEPSPSTPSVRRTSNLAPQATPIMRTPSTATHDSTSPSIRPGSVEQGVETPAQNGSSSVVINFEQISKADSGDLLKRVLDEHSVPADATYELLHKVRTAKAISAGKTTRCDIVAVRLLAVANLAYVDSDSTFQSKVSQADSEQPRRLQIAYQLAELVQPPDGDDDCSSVPLELQTVALTALEALAKQKSRSNDVYTALSANVNHGILFYLARKVVSQLEVEEATSPDIEEENWRHALFILLTTLPNTMPRAADSMVSAGLLDILTEILALRTSKAERAHGKVLNFLDTFLYGARDGYQALANAKGLDVIRDLISYVVKTSLERAQSGDGMPVEFKAPVIDYQIPFFQQLTLRWMFKFVNHLMSHNSANFGRQMRNLIDSAEVLYSLRQVLSSADIYGSNVWASSVAILTSFIHNEPTSYSVIAESRLGESFLTSITKDKNAPKVDDEAAVPEEPAEDWTPGLLPVSEAIMAVPQAFQALCLNEAGMKLVTESHALSYFFRIFESPAHVKTMEQDHELPAHLGSVFDELVRHQPTLKPEILIAVQNTVQRIASLCHTSAAENGYGAKLWDRVDDKLIVAGGADSLRIRPYETLTQGSTDVDMADVGTSSTSMSIDQIHEKQGANQGPHPTAYLAVFARFLAGFLQNSTMCTAFIENGGLEYALDFATSPCLPYNFDRVSNGSLCEILVRMFTSLVEAKAFIVLPAILKRIQGALLDLNPLLEHQSSSPFFGPFTQSTDAADPSSKAVISHGTRYAKALVVVNVLCGILSGAFGIQMYSHRTPASIFDVTNLTDVYENVIAGLGKLHSSCIWEGCLLVNSIPEDIERETHVVGTGFGTQEVDNVLHITAPTSNSTNNATPAQINETKGPKTESKEVRNTRVVRFLMYQGPHEISQFFQALGKVLLVRRSSDLYRKANAIKVADSMASAAIEAIQYASQRNGDRYKYWIVTFTSLISHLLIDGPLDRPTPQVVTLVLLSFKNQGGFEVLETVLEAFFTEAKRLVEDSATSTTHNPDLDVATGGVKVILEFYSRVINSKYVMGATQTDALTTRSQDKDKPDYFHVGQFLVELRMAIIKPVKKMWSESESAFMDKAPTSIVKSLVEILRIELEGESEGGAFSRSDKISKRPKPEAKDWQVKLESLSSLEPEFGRPLALEALFRCYESLTLAREYCRIISGHERSSRTPLPENLIADPRSRTSPQRIEVDITAGLSQSRRRSDDSSVTPSVDAPTPSEGGSLNSGPSPAQLSQSIPAGASGSTDMPVSDLVGLIFDIDPSRDVSTSPAQGERVEAGTIPNVITVEDLNEERVTLRQSLIDRCLDVLNVHDEVTFELCDLISAAVAKQPSSGSLRQEIGSTILMSLTSLQMDDDMSEEETRQHSKKVASYAHLFALVVQDSQFYSAIKDDLYDSFSLLVGFIKVRGLQKIQDTSLAMAQVLLILERLLTDDATPKQIEYKLPTPDSAIAEPPPVAELLPSSTNTDEKEELLNAILDVLPHVAKDESLALSITRILVILTRERHLATLLGQKENIRRLFSMMKQLHGASTDKLQSAFLLVLRHIIEDDDTLRNIMRSEIQAMFETRTQRQIDTTHYTRNLYHLVIRSPTIFVEITNEKVMLSKYEPKHGPQNLALKKDPPATDSPEATKDDGAQIAERKEPAKPSVIDNKEKVEVEKPKSTELKMPELKHPDGVIHFILNELLSFKDVDDPNADSVTPSIEKALESAPKSPDVEMSDAASIASTSQPSTGSDKKSDKAEFKAENHSIYIYRCFLLQCLTELMSSYNRAKVEFINFKRNADPQATTPSKPRSSVLNYLLSTLIPTGTLVHANDIPSQKRNNVSNWAIAAVVALCSKTGEQPYARSPLGQKEYDEEPDLLFVRKFVLEHAIRAFKDAHSNSTDSTEQKYARLLNLSDLFHKMLTGRPNNAGETSQPRTNAGYLEMLMHSQRILSRIMYEKNLISALTASIADIDLNFPGAKRAVKYILKPLKLLTTTANEISLTSDNPIVPGSGDDDEISSESSASELGDTREETPDLFRNSALGILDPGREDDTDSDDDDEDDDEEMYDEEEYEDQMDYEEGHDHDEVVSDEEQEIGEMGPVEGLPGDVAMDIIPMDVHDLGDGEDMTDSDDDSDDMDDDEDVDDDDNDLDIDEEGEDLDDFDDAEDGEHGEHGSIGADDEEWESDGGEEDGFPGLGDLEANPDLSSMPQLDDLVRLGGPELLQHLEEGGFDGEIPHAHAYIEEEMPEEDEEEEEDYDDEDVGFEAGLDGLLNLLRAEPHALLTLLDDEEIEMRGMPWGWGEEPPRHAHHHHHLHTHGGRHGNPWGGLFTHHVVADRPFPSSYRTHRQVGTSRAADEGINPLLQRRGQTARNAAGHRRYQDAGLPGSWSLEPDFTRPGRITAGPGDGPMSFLNNLINMMTAGGVPAAHNGTIQLHIAPGMLGGAGGRELNQILRASGRRPTDTPSRTSRDDPSQAVRFEPGLTTTRWQEEARLLFGPTVQEIALRVVNAVLQYLVPPAIEAQKRRDKEEVERQKKVKEEREAAAKAKAEAEKKEREEREAREKQEKEEREAAEAEAAASRSREQAEPGSAMNPSSGTEQMEGVEQSQAAEVLEEELEEPEERVTITIEGQEVDITHLGIDLEYLQALPDELRREVLMEQTLQQRQQVASTGQEANDISPEFLEALPPNLREEIVQQEAIERRRRDREEARRQAVASGAAPASRGPEDMDTATFFATLDPQLRAQLLMEANEEQLNTLPADLQEEARALASQHRRLDHSSFMDLPRVRGRGLDREVPGGTIPDKRKPAQYVQILDKAGVATLLRLMFIPQSGSAKTSLQGILRDVCQNKQNRAEVVSVLLSILQDGSNDVNAVERSFAHLTLRAKQPTAPKTPQPKRASPELTTGVGEMSPLMVVQQCLSTLDYLVQYNSRIAEFFLTEHETAAGFKPRSARKGKGKETKASKYPINALLGLLDRRLVTESAPVMEQLACLLGRLTNPLNLLKRKDKDDKIAEENNANNTDITVEQTETAAPTGATEVAPAVASADVEMTAVADSAQAQPPTATDSASNTAAEANKLEEGAVEGEDKARKHRTMTPPEVPDYNLRLIINIIAARECPSKTFQQTLAVITNLSAIPEAKEIFGKELIHQAQGLGQGILKDLADLSTQISKSSSGTDVQGMALAKFSPASSDQAKLLRVITALDWLFDPKHSDTSDNSASANLEGFELQQKEDILTTLYENTTFGSLWNNLSDCLTAIRKRGNMFNVANILLPLIEVLMVVCKNTTLKDAPAALTSQKEFALASPEPESREARMESLFFTFTEEHRKVLNDLVRHNPKLMSGSFSLLVKNSKVLEFDNKRNYFQKKLHSRNNELRQPQPSLQLSVRRDQVFLDSFKSLYYKKADEFKYGKLSIRFSGEEGVDAGGVSREWFQVLTKQMFDPNYALFNPVASDRTTFHPNSQSGINEQHLMFFKFIGRIIGKSLYEGRVLDCHFSRAVYKRILGKAISIKDMESLDLEYYKSLQWILENDISDVIEETFSVETEAFGEHKVEDLIENGRDIPVTEANKMDYVRANVEHKLIGSVKDQLDSFLQGFHDIVQADLISIFNEQELELLISGLPDIDVDDWKNNSEYHNYQASSPQIQWFWRAVRSFEKEERAKLLQFVTGTSKVPLNGFKELEGMNGFSRFNIHRDYGSKDRLPSSHTCFNQLDLPEYESYEDLRKALYTAMTAGSEYFGFA</sequence>
<accession>A0A8H3YMR5</accession>
<dbReference type="PROSITE" id="PS50237">
    <property type="entry name" value="HECT"/>
    <property type="match status" value="1"/>
</dbReference>
<dbReference type="Gene3D" id="3.30.2160.10">
    <property type="entry name" value="Hect, E3 ligase catalytic domain"/>
    <property type="match status" value="1"/>
</dbReference>
<dbReference type="EC" id="2.3.2.26" evidence="4"/>
<evidence type="ECO:0000313" key="15">
    <source>
        <dbReference type="EMBL" id="KAE9989493.1"/>
    </source>
</evidence>
<feature type="compositionally biased region" description="Polar residues" evidence="12">
    <location>
        <begin position="2016"/>
        <end position="2025"/>
    </location>
</feature>
<feature type="compositionally biased region" description="Basic and acidic residues" evidence="12">
    <location>
        <begin position="3348"/>
        <end position="3361"/>
    </location>
</feature>
<dbReference type="Proteomes" id="UP000433883">
    <property type="component" value="Unassembled WGS sequence"/>
</dbReference>
<dbReference type="PANTHER" id="PTHR11254:SF67">
    <property type="entry name" value="E3 UBIQUITIN-PROTEIN LIGASE HUWE1"/>
    <property type="match status" value="1"/>
</dbReference>
<dbReference type="PANTHER" id="PTHR11254">
    <property type="entry name" value="HECT DOMAIN UBIQUITIN-PROTEIN LIGASE"/>
    <property type="match status" value="1"/>
</dbReference>
<evidence type="ECO:0000256" key="2">
    <source>
        <dbReference type="ARBA" id="ARBA00004123"/>
    </source>
</evidence>
<feature type="region of interest" description="Disordered" evidence="12">
    <location>
        <begin position="3157"/>
        <end position="3177"/>
    </location>
</feature>
<dbReference type="GO" id="GO:0006511">
    <property type="term" value="P:ubiquitin-dependent protein catabolic process"/>
    <property type="evidence" value="ECO:0007669"/>
    <property type="project" value="TreeGrafter"/>
</dbReference>
<feature type="region of interest" description="Disordered" evidence="12">
    <location>
        <begin position="275"/>
        <end position="339"/>
    </location>
</feature>
<comment type="similarity">
    <text evidence="10">Belongs to the UPL family. TOM1/PTR1 subfamily.</text>
</comment>
<dbReference type="Pfam" id="PF14377">
    <property type="entry name" value="UBM"/>
    <property type="match status" value="3"/>
</dbReference>
<dbReference type="SUPFAM" id="SSF56204">
    <property type="entry name" value="Hect, E3 ligase catalytic domain"/>
    <property type="match status" value="1"/>
</dbReference>
<feature type="region of interest" description="Disordered" evidence="12">
    <location>
        <begin position="2729"/>
        <end position="2750"/>
    </location>
</feature>
<dbReference type="GO" id="GO:0061630">
    <property type="term" value="F:ubiquitin protein ligase activity"/>
    <property type="evidence" value="ECO:0007669"/>
    <property type="project" value="UniProtKB-EC"/>
</dbReference>
<reference evidence="14 16" key="1">
    <citation type="submission" date="2019-11" db="EMBL/GenBank/DDBJ databases">
        <title>Venturia inaequalis Genome Resource.</title>
        <authorList>
            <person name="Lichtner F.J."/>
        </authorList>
    </citation>
    <scope>NUCLEOTIDE SEQUENCE [LARGE SCALE GENOMIC DNA]</scope>
    <source>
        <strain evidence="14">Bline_iso_100314</strain>
        <strain evidence="15 17">DMI_063113</strain>
    </source>
</reference>
<dbReference type="UniPathway" id="UPA00143"/>
<evidence type="ECO:0000313" key="14">
    <source>
        <dbReference type="EMBL" id="KAE9965408.1"/>
    </source>
</evidence>
<feature type="active site" description="Glycyl thioester intermediate" evidence="11">
    <location>
        <position position="3976"/>
    </location>
</feature>
<evidence type="ECO:0000256" key="12">
    <source>
        <dbReference type="SAM" id="MobiDB-lite"/>
    </source>
</evidence>
<evidence type="ECO:0000256" key="1">
    <source>
        <dbReference type="ARBA" id="ARBA00000885"/>
    </source>
</evidence>
<evidence type="ECO:0000256" key="7">
    <source>
        <dbReference type="ARBA" id="ARBA00022786"/>
    </source>
</evidence>
<feature type="compositionally biased region" description="Acidic residues" evidence="12">
    <location>
        <begin position="2324"/>
        <end position="2353"/>
    </location>
</feature>
<dbReference type="InterPro" id="IPR010309">
    <property type="entry name" value="E3_Ub_ligase_DUF908"/>
</dbReference>
<dbReference type="InterPro" id="IPR010314">
    <property type="entry name" value="E3_Ub_ligase_DUF913"/>
</dbReference>
<dbReference type="InterPro" id="IPR035983">
    <property type="entry name" value="Hect_E3_ubiquitin_ligase"/>
</dbReference>
<feature type="compositionally biased region" description="Acidic residues" evidence="12">
    <location>
        <begin position="2397"/>
        <end position="2441"/>
    </location>
</feature>
<evidence type="ECO:0000256" key="4">
    <source>
        <dbReference type="ARBA" id="ARBA00012485"/>
    </source>
</evidence>
<keyword evidence="6" id="KW-0808">Transferase</keyword>
<feature type="region of interest" description="Disordered" evidence="12">
    <location>
        <begin position="1998"/>
        <end position="2032"/>
    </location>
</feature>
<feature type="region of interest" description="Disordered" evidence="12">
    <location>
        <begin position="2974"/>
        <end position="3001"/>
    </location>
</feature>
<dbReference type="EMBL" id="WNWR01000183">
    <property type="protein sequence ID" value="KAE9989493.1"/>
    <property type="molecule type" value="Genomic_DNA"/>
</dbReference>
<comment type="catalytic activity">
    <reaction evidence="1">
        <text>S-ubiquitinyl-[E2 ubiquitin-conjugating enzyme]-L-cysteine + [acceptor protein]-L-lysine = [E2 ubiquitin-conjugating enzyme]-L-cysteine + N(6)-ubiquitinyl-[acceptor protein]-L-lysine.</text>
        <dbReference type="EC" id="2.3.2.26"/>
    </reaction>
</comment>
<protein>
    <recommendedName>
        <fullName evidence="4">HECT-type E3 ubiquitin transferase</fullName>
        <ecNumber evidence="4">2.3.2.26</ecNumber>
    </recommendedName>
</protein>
<feature type="compositionally biased region" description="Basic and acidic residues" evidence="12">
    <location>
        <begin position="2796"/>
        <end position="2846"/>
    </location>
</feature>
<keyword evidence="17" id="KW-1185">Reference proteome</keyword>
<evidence type="ECO:0000256" key="5">
    <source>
        <dbReference type="ARBA" id="ARBA00022448"/>
    </source>
</evidence>
<dbReference type="FunFam" id="3.30.2160.10:FF:000001">
    <property type="entry name" value="E3 ubiquitin-protein ligase NEDD4-like"/>
    <property type="match status" value="1"/>
</dbReference>
<gene>
    <name evidence="14" type="ORF">BLS_007667</name>
    <name evidence="15" type="ORF">EG327_002616</name>
</gene>
<evidence type="ECO:0000256" key="3">
    <source>
        <dbReference type="ARBA" id="ARBA00004906"/>
    </source>
</evidence>
<dbReference type="CDD" id="cd00078">
    <property type="entry name" value="HECTc"/>
    <property type="match status" value="1"/>
</dbReference>
<dbReference type="EMBL" id="WNWQ01000612">
    <property type="protein sequence ID" value="KAE9965408.1"/>
    <property type="molecule type" value="Genomic_DNA"/>
</dbReference>
<feature type="domain" description="HECT" evidence="13">
    <location>
        <begin position="3673"/>
        <end position="4009"/>
    </location>
</feature>
<evidence type="ECO:0000313" key="16">
    <source>
        <dbReference type="Proteomes" id="UP000433883"/>
    </source>
</evidence>
<feature type="region of interest" description="Disordered" evidence="12">
    <location>
        <begin position="2796"/>
        <end position="2896"/>
    </location>
</feature>
<evidence type="ECO:0000256" key="10">
    <source>
        <dbReference type="ARBA" id="ARBA00034494"/>
    </source>
</evidence>
<dbReference type="Pfam" id="PF06012">
    <property type="entry name" value="DUF908"/>
    <property type="match status" value="1"/>
</dbReference>
<dbReference type="GO" id="GO:0051028">
    <property type="term" value="P:mRNA transport"/>
    <property type="evidence" value="ECO:0007669"/>
    <property type="project" value="UniProtKB-KW"/>
</dbReference>
<proteinExistence type="inferred from homology"/>
<keyword evidence="7 11" id="KW-0833">Ubl conjugation pathway</keyword>
<evidence type="ECO:0000256" key="6">
    <source>
        <dbReference type="ARBA" id="ARBA00022679"/>
    </source>
</evidence>
<feature type="compositionally biased region" description="Basic and acidic residues" evidence="12">
    <location>
        <begin position="2974"/>
        <end position="2985"/>
    </location>
</feature>
<feature type="region of interest" description="Disordered" evidence="12">
    <location>
        <begin position="1903"/>
        <end position="1942"/>
    </location>
</feature>
<feature type="compositionally biased region" description="Polar residues" evidence="12">
    <location>
        <begin position="3329"/>
        <end position="3345"/>
    </location>
</feature>
<dbReference type="Gene3D" id="3.90.1750.10">
    <property type="entry name" value="Hect, E3 ligase catalytic domains"/>
    <property type="match status" value="1"/>
</dbReference>
<feature type="compositionally biased region" description="Polar residues" evidence="12">
    <location>
        <begin position="309"/>
        <end position="321"/>
    </location>
</feature>
<feature type="compositionally biased region" description="Basic and acidic residues" evidence="12">
    <location>
        <begin position="1910"/>
        <end position="1942"/>
    </location>
</feature>
<feature type="region of interest" description="Disordered" evidence="12">
    <location>
        <begin position="1130"/>
        <end position="1155"/>
    </location>
</feature>
<organism evidence="14 16">
    <name type="scientific">Venturia inaequalis</name>
    <name type="common">Apple scab fungus</name>
    <dbReference type="NCBI Taxonomy" id="5025"/>
    <lineage>
        <taxon>Eukaryota</taxon>
        <taxon>Fungi</taxon>
        <taxon>Dikarya</taxon>
        <taxon>Ascomycota</taxon>
        <taxon>Pezizomycotina</taxon>
        <taxon>Dothideomycetes</taxon>
        <taxon>Pleosporomycetidae</taxon>
        <taxon>Venturiales</taxon>
        <taxon>Venturiaceae</taxon>
        <taxon>Venturia</taxon>
    </lineage>
</organism>
<dbReference type="InterPro" id="IPR000569">
    <property type="entry name" value="HECT_dom"/>
</dbReference>
<dbReference type="InterPro" id="IPR050409">
    <property type="entry name" value="E3_ubiq-protein_ligase"/>
</dbReference>
<comment type="subcellular location">
    <subcellularLocation>
        <location evidence="2">Nucleus</location>
    </subcellularLocation>
</comment>
<dbReference type="InterPro" id="IPR025527">
    <property type="entry name" value="HUWE1/Rev1_UBM"/>
</dbReference>
<comment type="pathway">
    <text evidence="3">Protein modification; protein ubiquitination.</text>
</comment>
<feature type="compositionally biased region" description="Low complexity" evidence="12">
    <location>
        <begin position="1130"/>
        <end position="1142"/>
    </location>
</feature>
<feature type="region of interest" description="Disordered" evidence="12">
    <location>
        <begin position="216"/>
        <end position="237"/>
    </location>
</feature>
<dbReference type="SMART" id="SM00119">
    <property type="entry name" value="HECTc"/>
    <property type="match status" value="1"/>
</dbReference>
<keyword evidence="9" id="KW-0539">Nucleus</keyword>
<evidence type="ECO:0000313" key="17">
    <source>
        <dbReference type="Proteomes" id="UP000490939"/>
    </source>
</evidence>
<dbReference type="GO" id="GO:0000209">
    <property type="term" value="P:protein polyubiquitination"/>
    <property type="evidence" value="ECO:0007669"/>
    <property type="project" value="TreeGrafter"/>
</dbReference>
<dbReference type="Gene3D" id="3.30.2410.10">
    <property type="entry name" value="Hect, E3 ligase catalytic domain"/>
    <property type="match status" value="1"/>
</dbReference>
<feature type="region of interest" description="Disordered" evidence="12">
    <location>
        <begin position="2276"/>
        <end position="2486"/>
    </location>
</feature>
<comment type="caution">
    <text evidence="14">The sequence shown here is derived from an EMBL/GenBank/DDBJ whole genome shotgun (WGS) entry which is preliminary data.</text>
</comment>
<keyword evidence="5" id="KW-0813">Transport</keyword>
<feature type="region of interest" description="Disordered" evidence="12">
    <location>
        <begin position="3285"/>
        <end position="3309"/>
    </location>
</feature>
<feature type="region of interest" description="Disordered" evidence="12">
    <location>
        <begin position="1463"/>
        <end position="1540"/>
    </location>
</feature>
<keyword evidence="8" id="KW-0509">mRNA transport</keyword>
<dbReference type="Pfam" id="PF00632">
    <property type="entry name" value="HECT"/>
    <property type="match status" value="1"/>
</dbReference>
<name>A0A8H3YMR5_VENIN</name>
<dbReference type="Proteomes" id="UP000490939">
    <property type="component" value="Unassembled WGS sequence"/>
</dbReference>
<feature type="compositionally biased region" description="Low complexity" evidence="12">
    <location>
        <begin position="286"/>
        <end position="297"/>
    </location>
</feature>
<feature type="region of interest" description="Disordered" evidence="12">
    <location>
        <begin position="3324"/>
        <end position="3370"/>
    </location>
</feature>
<evidence type="ECO:0000259" key="13">
    <source>
        <dbReference type="PROSITE" id="PS50237"/>
    </source>
</evidence>
<dbReference type="Pfam" id="PF06025">
    <property type="entry name" value="DUF913"/>
    <property type="match status" value="1"/>
</dbReference>
<feature type="compositionally biased region" description="Polar residues" evidence="12">
    <location>
        <begin position="3288"/>
        <end position="3303"/>
    </location>
</feature>
<dbReference type="GO" id="GO:0005634">
    <property type="term" value="C:nucleus"/>
    <property type="evidence" value="ECO:0007669"/>
    <property type="project" value="UniProtKB-SubCell"/>
</dbReference>